<proteinExistence type="predicted"/>
<protein>
    <submittedName>
        <fullName evidence="2">Uncharacterized protein</fullName>
    </submittedName>
</protein>
<evidence type="ECO:0000256" key="1">
    <source>
        <dbReference type="SAM" id="Phobius"/>
    </source>
</evidence>
<keyword evidence="3" id="KW-1185">Reference proteome</keyword>
<reference evidence="2" key="1">
    <citation type="submission" date="2022-05" db="EMBL/GenBank/DDBJ databases">
        <title>An RpoN-dependent PEP-CTERM gene is involved in floc formation of an Aquincola tertiaricarbonis strain.</title>
        <authorList>
            <person name="Qiu D."/>
            <person name="Xia M."/>
        </authorList>
    </citation>
    <scope>NUCLEOTIDE SEQUENCE</scope>
    <source>
        <strain evidence="2">RN12</strain>
    </source>
</reference>
<feature type="transmembrane region" description="Helical" evidence="1">
    <location>
        <begin position="133"/>
        <end position="157"/>
    </location>
</feature>
<dbReference type="Proteomes" id="UP001056201">
    <property type="component" value="Chromosome 2"/>
</dbReference>
<feature type="transmembrane region" description="Helical" evidence="1">
    <location>
        <begin position="65"/>
        <end position="83"/>
    </location>
</feature>
<accession>A0ABY4SED3</accession>
<keyword evidence="1" id="KW-0812">Transmembrane</keyword>
<keyword evidence="1" id="KW-0472">Membrane</keyword>
<evidence type="ECO:0000313" key="2">
    <source>
        <dbReference type="EMBL" id="URI10098.1"/>
    </source>
</evidence>
<feature type="transmembrane region" description="Helical" evidence="1">
    <location>
        <begin position="12"/>
        <end position="32"/>
    </location>
</feature>
<evidence type="ECO:0000313" key="3">
    <source>
        <dbReference type="Proteomes" id="UP001056201"/>
    </source>
</evidence>
<sequence length="173" mass="19739">MKPVGTAWRPLAVYVAWVWLMAVFFAQVEIQIEGAAGWAASLPTWRISGHWALDLFWGGRPMTGYHAWVFPFMALVFFFPLAFSGRWQWRGAAQALAGLMLFWVVEDFAWFILNPAFGWSRFSPAHIPWHLRWWWGLPVDYWIGLLGSAGLLGWLVWRSTTDAPATPRSGSAP</sequence>
<feature type="transmembrane region" description="Helical" evidence="1">
    <location>
        <begin position="95"/>
        <end position="113"/>
    </location>
</feature>
<dbReference type="RefSeq" id="WP_250198307.1">
    <property type="nucleotide sequence ID" value="NZ_CP097636.1"/>
</dbReference>
<keyword evidence="1" id="KW-1133">Transmembrane helix</keyword>
<dbReference type="EMBL" id="CP097636">
    <property type="protein sequence ID" value="URI10098.1"/>
    <property type="molecule type" value="Genomic_DNA"/>
</dbReference>
<gene>
    <name evidence="2" type="ORF">MW290_31685</name>
</gene>
<name>A0ABY4SED3_AQUTE</name>
<organism evidence="2 3">
    <name type="scientific">Aquincola tertiaricarbonis</name>
    <dbReference type="NCBI Taxonomy" id="391953"/>
    <lineage>
        <taxon>Bacteria</taxon>
        <taxon>Pseudomonadati</taxon>
        <taxon>Pseudomonadota</taxon>
        <taxon>Betaproteobacteria</taxon>
        <taxon>Burkholderiales</taxon>
        <taxon>Sphaerotilaceae</taxon>
        <taxon>Aquincola</taxon>
    </lineage>
</organism>